<dbReference type="SUPFAM" id="SSF53474">
    <property type="entry name" value="alpha/beta-Hydrolases"/>
    <property type="match status" value="1"/>
</dbReference>
<evidence type="ECO:0000256" key="5">
    <source>
        <dbReference type="ARBA" id="ARBA00022801"/>
    </source>
</evidence>
<keyword evidence="3" id="KW-0858">Xylan degradation</keyword>
<evidence type="ECO:0000313" key="11">
    <source>
        <dbReference type="Proteomes" id="UP000007587"/>
    </source>
</evidence>
<keyword evidence="6" id="KW-0119">Carbohydrate metabolism</keyword>
<feature type="signal peptide" evidence="9">
    <location>
        <begin position="1"/>
        <end position="24"/>
    </location>
</feature>
<evidence type="ECO:0000256" key="6">
    <source>
        <dbReference type="ARBA" id="ARBA00023277"/>
    </source>
</evidence>
<evidence type="ECO:0000256" key="4">
    <source>
        <dbReference type="ARBA" id="ARBA00022729"/>
    </source>
</evidence>
<evidence type="ECO:0000256" key="3">
    <source>
        <dbReference type="ARBA" id="ARBA00022651"/>
    </source>
</evidence>
<feature type="region of interest" description="Disordered" evidence="8">
    <location>
        <begin position="21"/>
        <end position="50"/>
    </location>
</feature>
<dbReference type="KEGG" id="ccx:COCOR_06929"/>
<dbReference type="GO" id="GO:0045493">
    <property type="term" value="P:xylan catabolic process"/>
    <property type="evidence" value="ECO:0007669"/>
    <property type="project" value="UniProtKB-KW"/>
</dbReference>
<keyword evidence="2" id="KW-0964">Secreted</keyword>
<keyword evidence="11" id="KW-1185">Reference proteome</keyword>
<dbReference type="PROSITE" id="PS51257">
    <property type="entry name" value="PROKAR_LIPOPROTEIN"/>
    <property type="match status" value="1"/>
</dbReference>
<dbReference type="AlphaFoldDB" id="H8N2D2"/>
<dbReference type="EMBL" id="CP003389">
    <property type="protein sequence ID" value="AFE07224.1"/>
    <property type="molecule type" value="Genomic_DNA"/>
</dbReference>
<evidence type="ECO:0000256" key="8">
    <source>
        <dbReference type="SAM" id="MobiDB-lite"/>
    </source>
</evidence>
<sequence>MRLRFLALAASSLLLTATACGSSASPDDDTDAPPGTELPSTPSGDVAPADRTACSGLTVTPGTYDWTVEHGGHTRAFRVHVPTGYDATKPTPVVLSFHGFGSTEQEQEALTGFSSLADAEGFIAVYPRGLNFPEVYGRGEPDTRGWNGEACCGPAQIGNVDDVGFVDALLADLDTRVCTDPRRVFANGFSNGGFFSYRLACERAQRIAAIAPVSGMEGVTDCRPSRPVPVLHIHGSADETIFYDGGSNVLGGKPYPSAPESVRRFAEFNGCTGPQQQTYQQGNSTCVAYTGCQPESATASLCTVTGGKHAWPGQSLYNGGTTDLDASLQMWRFFQARPRP</sequence>
<dbReference type="InterPro" id="IPR000801">
    <property type="entry name" value="Esterase-like"/>
</dbReference>
<dbReference type="PANTHER" id="PTHR38050:SF2">
    <property type="entry name" value="FERULOYL ESTERASE C-RELATED"/>
    <property type="match status" value="1"/>
</dbReference>
<name>H8N2D2_CORCM</name>
<evidence type="ECO:0000313" key="10">
    <source>
        <dbReference type="EMBL" id="AFE07224.1"/>
    </source>
</evidence>
<keyword evidence="7" id="KW-0624">Polysaccharide degradation</keyword>
<dbReference type="eggNOG" id="COG3509">
    <property type="taxonomic scope" value="Bacteria"/>
</dbReference>
<feature type="chain" id="PRO_5003614908" evidence="9">
    <location>
        <begin position="25"/>
        <end position="340"/>
    </location>
</feature>
<dbReference type="GO" id="GO:0005576">
    <property type="term" value="C:extracellular region"/>
    <property type="evidence" value="ECO:0007669"/>
    <property type="project" value="UniProtKB-SubCell"/>
</dbReference>
<dbReference type="OrthoDB" id="9767239at2"/>
<comment type="subcellular location">
    <subcellularLocation>
        <location evidence="1">Secreted</location>
    </subcellularLocation>
</comment>
<evidence type="ECO:0000256" key="9">
    <source>
        <dbReference type="SAM" id="SignalP"/>
    </source>
</evidence>
<dbReference type="STRING" id="1144275.COCOR_06929"/>
<dbReference type="InterPro" id="IPR043595">
    <property type="entry name" value="FaeB/C/D"/>
</dbReference>
<keyword evidence="10" id="KW-0449">Lipoprotein</keyword>
<evidence type="ECO:0000256" key="7">
    <source>
        <dbReference type="ARBA" id="ARBA00023326"/>
    </source>
</evidence>
<evidence type="ECO:0000256" key="1">
    <source>
        <dbReference type="ARBA" id="ARBA00004613"/>
    </source>
</evidence>
<reference evidence="11" key="2">
    <citation type="submission" date="2012-03" db="EMBL/GenBank/DDBJ databases">
        <title>Genome sequence of the fruiting myxobacterium Corallococcus coralloides DSM 2259.</title>
        <authorList>
            <person name="Huntley S."/>
            <person name="Zhang Y."/>
            <person name="Treuner-Lange A."/>
            <person name="Sensen C.W."/>
            <person name="Sogaard-Andersen L."/>
        </authorList>
    </citation>
    <scope>NUCLEOTIDE SEQUENCE [LARGE SCALE GENOMIC DNA]</scope>
    <source>
        <strain evidence="11">ATCC 25202 / DSM 2259 / NBRC 100086 / M2</strain>
    </source>
</reference>
<organism evidence="10 11">
    <name type="scientific">Corallococcus coralloides (strain ATCC 25202 / DSM 2259 / NBRC 100086 / M2)</name>
    <name type="common">Myxococcus coralloides</name>
    <dbReference type="NCBI Taxonomy" id="1144275"/>
    <lineage>
        <taxon>Bacteria</taxon>
        <taxon>Pseudomonadati</taxon>
        <taxon>Myxococcota</taxon>
        <taxon>Myxococcia</taxon>
        <taxon>Myxococcales</taxon>
        <taxon>Cystobacterineae</taxon>
        <taxon>Myxococcaceae</taxon>
        <taxon>Corallococcus</taxon>
    </lineage>
</organism>
<dbReference type="InterPro" id="IPR029058">
    <property type="entry name" value="AB_hydrolase_fold"/>
</dbReference>
<dbReference type="Gene3D" id="3.40.50.1820">
    <property type="entry name" value="alpha/beta hydrolase"/>
    <property type="match status" value="1"/>
</dbReference>
<evidence type="ECO:0000256" key="2">
    <source>
        <dbReference type="ARBA" id="ARBA00022525"/>
    </source>
</evidence>
<reference evidence="10 11" key="1">
    <citation type="journal article" date="2012" name="J. Bacteriol.">
        <title>Complete Genome Sequence of the Fruiting Myxobacterium Corallococcus coralloides DSM 2259.</title>
        <authorList>
            <person name="Huntley S."/>
            <person name="Zhang Y."/>
            <person name="Treuner-Lange A."/>
            <person name="Kneip S."/>
            <person name="Sensen C.W."/>
            <person name="Sogaard-Andersen L."/>
        </authorList>
    </citation>
    <scope>NUCLEOTIDE SEQUENCE [LARGE SCALE GENOMIC DNA]</scope>
    <source>
        <strain evidence="11">ATCC 25202 / DSM 2259 / NBRC 100086 / M2</strain>
    </source>
</reference>
<dbReference type="Pfam" id="PF00756">
    <property type="entry name" value="Esterase"/>
    <property type="match status" value="1"/>
</dbReference>
<keyword evidence="4 9" id="KW-0732">Signal</keyword>
<dbReference type="PANTHER" id="PTHR38050">
    <property type="match status" value="1"/>
</dbReference>
<dbReference type="InParanoid" id="H8N2D2"/>
<keyword evidence="5" id="KW-0378">Hydrolase</keyword>
<proteinExistence type="predicted"/>
<accession>H8N2D2</accession>
<dbReference type="Proteomes" id="UP000007587">
    <property type="component" value="Chromosome"/>
</dbReference>
<dbReference type="GO" id="GO:0030600">
    <property type="term" value="F:feruloyl esterase activity"/>
    <property type="evidence" value="ECO:0007669"/>
    <property type="project" value="InterPro"/>
</dbReference>
<dbReference type="HOGENOM" id="CLU_027551_4_1_7"/>
<protein>
    <submittedName>
        <fullName evidence="10">Putative lipoprotein</fullName>
    </submittedName>
</protein>
<gene>
    <name evidence="10" type="ordered locus">COCOR_06929</name>
</gene>
<dbReference type="RefSeq" id="WP_014399712.1">
    <property type="nucleotide sequence ID" value="NC_017030.1"/>
</dbReference>